<feature type="region of interest" description="Disordered" evidence="1">
    <location>
        <begin position="1"/>
        <end position="48"/>
    </location>
</feature>
<feature type="non-terminal residue" evidence="2">
    <location>
        <position position="48"/>
    </location>
</feature>
<dbReference type="GO" id="GO:0004146">
    <property type="term" value="F:dihydrofolate reductase activity"/>
    <property type="evidence" value="ECO:0007669"/>
    <property type="project" value="UniProtKB-EC"/>
</dbReference>
<name>A0A6J4QEI5_9ACTN</name>
<protein>
    <submittedName>
        <fullName evidence="2">Dihydrofolate reductase</fullName>
        <ecNumber evidence="2">1.5.1.3</ecNumber>
    </submittedName>
</protein>
<dbReference type="AlphaFoldDB" id="A0A6J4QEI5"/>
<dbReference type="EMBL" id="CADCUW010000457">
    <property type="protein sequence ID" value="CAA9439622.1"/>
    <property type="molecule type" value="Genomic_DNA"/>
</dbReference>
<dbReference type="EC" id="1.5.1.3" evidence="2"/>
<accession>A0A6J4QEI5</accession>
<evidence type="ECO:0000256" key="1">
    <source>
        <dbReference type="SAM" id="MobiDB-lite"/>
    </source>
</evidence>
<keyword evidence="2" id="KW-0560">Oxidoreductase</keyword>
<proteinExistence type="predicted"/>
<sequence length="48" mass="5545">VPLPGRRRWRHAVPTAGHRRHSTGPDRDQDVQPRRDLRALPASRRSSL</sequence>
<feature type="compositionally biased region" description="Basic and acidic residues" evidence="1">
    <location>
        <begin position="23"/>
        <end position="38"/>
    </location>
</feature>
<feature type="non-terminal residue" evidence="2">
    <location>
        <position position="1"/>
    </location>
</feature>
<organism evidence="2">
    <name type="scientific">uncultured Rubrobacteraceae bacterium</name>
    <dbReference type="NCBI Taxonomy" id="349277"/>
    <lineage>
        <taxon>Bacteria</taxon>
        <taxon>Bacillati</taxon>
        <taxon>Actinomycetota</taxon>
        <taxon>Rubrobacteria</taxon>
        <taxon>Rubrobacterales</taxon>
        <taxon>Rubrobacteraceae</taxon>
        <taxon>environmental samples</taxon>
    </lineage>
</organism>
<gene>
    <name evidence="2" type="ORF">AVDCRST_MAG01-01-3517</name>
</gene>
<feature type="compositionally biased region" description="Basic residues" evidence="1">
    <location>
        <begin position="1"/>
        <end position="22"/>
    </location>
</feature>
<evidence type="ECO:0000313" key="2">
    <source>
        <dbReference type="EMBL" id="CAA9439622.1"/>
    </source>
</evidence>
<reference evidence="2" key="1">
    <citation type="submission" date="2020-02" db="EMBL/GenBank/DDBJ databases">
        <authorList>
            <person name="Meier V. D."/>
        </authorList>
    </citation>
    <scope>NUCLEOTIDE SEQUENCE</scope>
    <source>
        <strain evidence="2">AVDCRST_MAG01</strain>
    </source>
</reference>